<evidence type="ECO:0008006" key="4">
    <source>
        <dbReference type="Google" id="ProtNLM"/>
    </source>
</evidence>
<dbReference type="AlphaFoldDB" id="A0ABD3BIB5"/>
<dbReference type="PANTHER" id="PTHR31694:SF26">
    <property type="entry name" value="OS05G0151100 PROTEIN"/>
    <property type="match status" value="1"/>
</dbReference>
<proteinExistence type="predicted"/>
<reference evidence="3" key="1">
    <citation type="journal article" date="2024" name="IScience">
        <title>Strigolactones Initiate the Formation of Haustorium-like Structures in Castilleja.</title>
        <authorList>
            <person name="Buerger M."/>
            <person name="Peterson D."/>
            <person name="Chory J."/>
        </authorList>
    </citation>
    <scope>NUCLEOTIDE SEQUENCE [LARGE SCALE GENOMIC DNA]</scope>
</reference>
<dbReference type="PANTHER" id="PTHR31694">
    <property type="entry name" value="DESICCATION-LIKE PROTEIN"/>
    <property type="match status" value="1"/>
</dbReference>
<accession>A0ABD3BIB5</accession>
<comment type="caution">
    <text evidence="2">The sequence shown here is derived from an EMBL/GenBank/DDBJ whole genome shotgun (WGS) entry which is preliminary data.</text>
</comment>
<evidence type="ECO:0000313" key="2">
    <source>
        <dbReference type="EMBL" id="KAL3617190.1"/>
    </source>
</evidence>
<gene>
    <name evidence="2" type="ORF">CASFOL_038937</name>
</gene>
<sequence>MAFFTSSAALTAFFLFLLRGGNSQKFVDSDYVELALNLEYLETEFFLYGALGYGLDIVAPGLSMGGPKPYGAQKANLFFVNDIITEFGYQEVGHLRAIKSRVKGFPRPLLNISASNFADFMDAASIAASGQPLNPRFDPYANDINFLIASYAIPYVGLTGYVGAASNLRDAAFKKLVAGLLGVESGQDAVIRTLLNQFAYMPVSGQYTVANFTTMISAQRDRLGNPGETKDEGIIVNPEMGAEGKVSGNVLAGNTESLAYDRSPEQILSIVYATGQANEPGGFFPNGAGGNIAKYYRNK</sequence>
<dbReference type="Pfam" id="PF13668">
    <property type="entry name" value="Ferritin_2"/>
    <property type="match status" value="1"/>
</dbReference>
<dbReference type="InterPro" id="IPR052965">
    <property type="entry name" value="Pigment-catalase-like"/>
</dbReference>
<evidence type="ECO:0000256" key="1">
    <source>
        <dbReference type="SAM" id="SignalP"/>
    </source>
</evidence>
<dbReference type="Proteomes" id="UP001632038">
    <property type="component" value="Unassembled WGS sequence"/>
</dbReference>
<organism evidence="2 3">
    <name type="scientific">Castilleja foliolosa</name>
    <dbReference type="NCBI Taxonomy" id="1961234"/>
    <lineage>
        <taxon>Eukaryota</taxon>
        <taxon>Viridiplantae</taxon>
        <taxon>Streptophyta</taxon>
        <taxon>Embryophyta</taxon>
        <taxon>Tracheophyta</taxon>
        <taxon>Spermatophyta</taxon>
        <taxon>Magnoliopsida</taxon>
        <taxon>eudicotyledons</taxon>
        <taxon>Gunneridae</taxon>
        <taxon>Pentapetalae</taxon>
        <taxon>asterids</taxon>
        <taxon>lamiids</taxon>
        <taxon>Lamiales</taxon>
        <taxon>Orobanchaceae</taxon>
        <taxon>Pedicularideae</taxon>
        <taxon>Castillejinae</taxon>
        <taxon>Castilleja</taxon>
    </lineage>
</organism>
<protein>
    <recommendedName>
        <fullName evidence="4">Desiccation-related protein PCC13-62</fullName>
    </recommendedName>
</protein>
<feature type="signal peptide" evidence="1">
    <location>
        <begin position="1"/>
        <end position="23"/>
    </location>
</feature>
<dbReference type="EMBL" id="JAVIJP010000086">
    <property type="protein sequence ID" value="KAL3617190.1"/>
    <property type="molecule type" value="Genomic_DNA"/>
</dbReference>
<evidence type="ECO:0000313" key="3">
    <source>
        <dbReference type="Proteomes" id="UP001632038"/>
    </source>
</evidence>
<name>A0ABD3BIB5_9LAMI</name>
<keyword evidence="3" id="KW-1185">Reference proteome</keyword>
<feature type="chain" id="PRO_5044857349" description="Desiccation-related protein PCC13-62" evidence="1">
    <location>
        <begin position="24"/>
        <end position="299"/>
    </location>
</feature>
<keyword evidence="1" id="KW-0732">Signal</keyword>